<feature type="domain" description="TAFII55 protein conserved region" evidence="7">
    <location>
        <begin position="183"/>
        <end position="345"/>
    </location>
</feature>
<dbReference type="Proteomes" id="UP000250266">
    <property type="component" value="Unassembled WGS sequence"/>
</dbReference>
<dbReference type="GO" id="GO:0016251">
    <property type="term" value="F:RNA polymerase II general transcription initiation factor activity"/>
    <property type="evidence" value="ECO:0007669"/>
    <property type="project" value="TreeGrafter"/>
</dbReference>
<dbReference type="Pfam" id="PF04658">
    <property type="entry name" value="TAFII55_N"/>
    <property type="match status" value="1"/>
</dbReference>
<keyword evidence="5" id="KW-0539">Nucleus</keyword>
<name>A0A8E2EAU6_9PEZI</name>
<gene>
    <name evidence="8" type="ORF">K432DRAFT_382128</name>
</gene>
<keyword evidence="9" id="KW-1185">Reference proteome</keyword>
<feature type="compositionally biased region" description="Polar residues" evidence="6">
    <location>
        <begin position="438"/>
        <end position="450"/>
    </location>
</feature>
<proteinExistence type="inferred from homology"/>
<evidence type="ECO:0000256" key="4">
    <source>
        <dbReference type="ARBA" id="ARBA00023163"/>
    </source>
</evidence>
<dbReference type="GO" id="GO:0051123">
    <property type="term" value="P:RNA polymerase II preinitiation complex assembly"/>
    <property type="evidence" value="ECO:0007669"/>
    <property type="project" value="TreeGrafter"/>
</dbReference>
<evidence type="ECO:0000256" key="6">
    <source>
        <dbReference type="SAM" id="MobiDB-lite"/>
    </source>
</evidence>
<feature type="region of interest" description="Disordered" evidence="6">
    <location>
        <begin position="1"/>
        <end position="112"/>
    </location>
</feature>
<evidence type="ECO:0000256" key="2">
    <source>
        <dbReference type="ARBA" id="ARBA00009368"/>
    </source>
</evidence>
<dbReference type="EMBL" id="KV744956">
    <property type="protein sequence ID" value="OCK80517.1"/>
    <property type="molecule type" value="Genomic_DNA"/>
</dbReference>
<feature type="compositionally biased region" description="Low complexity" evidence="6">
    <location>
        <begin position="427"/>
        <end position="437"/>
    </location>
</feature>
<feature type="compositionally biased region" description="Acidic residues" evidence="6">
    <location>
        <begin position="451"/>
        <end position="473"/>
    </location>
</feature>
<dbReference type="InterPro" id="IPR037817">
    <property type="entry name" value="TAF7"/>
</dbReference>
<dbReference type="PANTHER" id="PTHR12228:SF0">
    <property type="entry name" value="TATA-BOX BINDING PROTEIN ASSOCIATED FACTOR 7"/>
    <property type="match status" value="1"/>
</dbReference>
<feature type="region of interest" description="Disordered" evidence="6">
    <location>
        <begin position="349"/>
        <end position="375"/>
    </location>
</feature>
<dbReference type="GO" id="GO:0005669">
    <property type="term" value="C:transcription factor TFIID complex"/>
    <property type="evidence" value="ECO:0007669"/>
    <property type="project" value="InterPro"/>
</dbReference>
<dbReference type="InterPro" id="IPR006751">
    <property type="entry name" value="TAFII55_prot_cons_reg"/>
</dbReference>
<dbReference type="AlphaFoldDB" id="A0A8E2EAU6"/>
<protein>
    <recommendedName>
        <fullName evidence="7">TAFII55 protein conserved region domain-containing protein</fullName>
    </recommendedName>
</protein>
<feature type="compositionally biased region" description="Low complexity" evidence="6">
    <location>
        <begin position="28"/>
        <end position="37"/>
    </location>
</feature>
<dbReference type="OrthoDB" id="153872at2759"/>
<evidence type="ECO:0000259" key="7">
    <source>
        <dbReference type="SMART" id="SM01370"/>
    </source>
</evidence>
<feature type="compositionally biased region" description="Basic and acidic residues" evidence="6">
    <location>
        <begin position="474"/>
        <end position="485"/>
    </location>
</feature>
<feature type="non-terminal residue" evidence="8">
    <location>
        <position position="534"/>
    </location>
</feature>
<comment type="subcellular location">
    <subcellularLocation>
        <location evidence="1">Nucleus</location>
    </subcellularLocation>
</comment>
<evidence type="ECO:0000256" key="3">
    <source>
        <dbReference type="ARBA" id="ARBA00023015"/>
    </source>
</evidence>
<dbReference type="SMART" id="SM01370">
    <property type="entry name" value="TAFII55_N"/>
    <property type="match status" value="1"/>
</dbReference>
<evidence type="ECO:0000313" key="8">
    <source>
        <dbReference type="EMBL" id="OCK80517.1"/>
    </source>
</evidence>
<sequence>MLPLKLKLFRQPDNGAPSPNADTAEPDASSPATSSAALKVKFKPFGKPTQPPPAAEQLTPDAEPPVKQKRKYTKKPKIDENGQPIVPPPKAAPKGKKRAREEVDGESSPVAKRKIKSPTENLFVPNDATSIITPPLAPKIKLKTRASTGNVALKVKYHGKPPIRNPGVGYDSEAEDAEIDPAIESQFILRMRPGPDCDTLRQAITEKRVGRPDRESGLGVQFRFFDKEGRRTMVTINKRMYAAMMVDLPCVIESMKSWNKRDWVKSADVCQMLLVLGQVKNEDEAKNFPVPKEVDPISHQFAHGLTPPMHWVRRRRFRQRVSFRKIEQVEAEVERLRALDKEAEASGGYTKFEILDPDHLDGSDSSEEDEGEYGEEDIEGYYEEDNEDEMAKLMEQELGGDDDGLFGELAHPATAHDVAMNALGSDNTNTTHNNTGTMPATETPGSTSNAETDDDADDDVDIESEQEIDEDALAEQRERDEKREEIEEIENSIKVQQEMHDNSRNILMKQRILKKIGELKTDLNLKKKGLGDEV</sequence>
<feature type="compositionally biased region" description="Basic and acidic residues" evidence="6">
    <location>
        <begin position="353"/>
        <end position="362"/>
    </location>
</feature>
<evidence type="ECO:0000313" key="9">
    <source>
        <dbReference type="Proteomes" id="UP000250266"/>
    </source>
</evidence>
<evidence type="ECO:0000256" key="1">
    <source>
        <dbReference type="ARBA" id="ARBA00004123"/>
    </source>
</evidence>
<comment type="similarity">
    <text evidence="2">Belongs to the TAF7 family.</text>
</comment>
<feature type="region of interest" description="Disordered" evidence="6">
    <location>
        <begin position="423"/>
        <end position="485"/>
    </location>
</feature>
<feature type="compositionally biased region" description="Acidic residues" evidence="6">
    <location>
        <begin position="364"/>
        <end position="375"/>
    </location>
</feature>
<dbReference type="CDD" id="cd08047">
    <property type="entry name" value="TAF7"/>
    <property type="match status" value="1"/>
</dbReference>
<keyword evidence="4" id="KW-0804">Transcription</keyword>
<keyword evidence="3" id="KW-0805">Transcription regulation</keyword>
<evidence type="ECO:0000256" key="5">
    <source>
        <dbReference type="ARBA" id="ARBA00023242"/>
    </source>
</evidence>
<reference evidence="8 9" key="1">
    <citation type="journal article" date="2016" name="Nat. Commun.">
        <title>Ectomycorrhizal ecology is imprinted in the genome of the dominant symbiotic fungus Cenococcum geophilum.</title>
        <authorList>
            <consortium name="DOE Joint Genome Institute"/>
            <person name="Peter M."/>
            <person name="Kohler A."/>
            <person name="Ohm R.A."/>
            <person name="Kuo A."/>
            <person name="Krutzmann J."/>
            <person name="Morin E."/>
            <person name="Arend M."/>
            <person name="Barry K.W."/>
            <person name="Binder M."/>
            <person name="Choi C."/>
            <person name="Clum A."/>
            <person name="Copeland A."/>
            <person name="Grisel N."/>
            <person name="Haridas S."/>
            <person name="Kipfer T."/>
            <person name="LaButti K."/>
            <person name="Lindquist E."/>
            <person name="Lipzen A."/>
            <person name="Maire R."/>
            <person name="Meier B."/>
            <person name="Mihaltcheva S."/>
            <person name="Molinier V."/>
            <person name="Murat C."/>
            <person name="Poggeler S."/>
            <person name="Quandt C.A."/>
            <person name="Sperisen C."/>
            <person name="Tritt A."/>
            <person name="Tisserant E."/>
            <person name="Crous P.W."/>
            <person name="Henrissat B."/>
            <person name="Nehls U."/>
            <person name="Egli S."/>
            <person name="Spatafora J.W."/>
            <person name="Grigoriev I.V."/>
            <person name="Martin F.M."/>
        </authorList>
    </citation>
    <scope>NUCLEOTIDE SEQUENCE [LARGE SCALE GENOMIC DNA]</scope>
    <source>
        <strain evidence="8 9">CBS 459.81</strain>
    </source>
</reference>
<accession>A0A8E2EAU6</accession>
<organism evidence="8 9">
    <name type="scientific">Lepidopterella palustris CBS 459.81</name>
    <dbReference type="NCBI Taxonomy" id="1314670"/>
    <lineage>
        <taxon>Eukaryota</taxon>
        <taxon>Fungi</taxon>
        <taxon>Dikarya</taxon>
        <taxon>Ascomycota</taxon>
        <taxon>Pezizomycotina</taxon>
        <taxon>Dothideomycetes</taxon>
        <taxon>Pleosporomycetidae</taxon>
        <taxon>Mytilinidiales</taxon>
        <taxon>Argynnaceae</taxon>
        <taxon>Lepidopterella</taxon>
    </lineage>
</organism>
<dbReference type="PANTHER" id="PTHR12228">
    <property type="entry name" value="TRANSCRIPTION INITIATION FACTOR TFIID 55 KD SUBUNIT-RELATED"/>
    <property type="match status" value="1"/>
</dbReference>